<evidence type="ECO:0000313" key="2">
    <source>
        <dbReference type="EMBL" id="GAJ40028.1"/>
    </source>
</evidence>
<proteinExistence type="predicted"/>
<dbReference type="InterPro" id="IPR022742">
    <property type="entry name" value="Hydrolase_4"/>
</dbReference>
<dbReference type="GO" id="GO:0052689">
    <property type="term" value="F:carboxylic ester hydrolase activity"/>
    <property type="evidence" value="ECO:0007669"/>
    <property type="project" value="TreeGrafter"/>
</dbReference>
<organism evidence="2 3">
    <name type="scientific">Parageobacillus caldoxylosilyticus NBRC 107762</name>
    <dbReference type="NCBI Taxonomy" id="1220594"/>
    <lineage>
        <taxon>Bacteria</taxon>
        <taxon>Bacillati</taxon>
        <taxon>Bacillota</taxon>
        <taxon>Bacilli</taxon>
        <taxon>Bacillales</taxon>
        <taxon>Anoxybacillaceae</taxon>
        <taxon>Saccharococcus</taxon>
    </lineage>
</organism>
<dbReference type="PANTHER" id="PTHR43265:SF1">
    <property type="entry name" value="ESTERASE ESTD"/>
    <property type="match status" value="1"/>
</dbReference>
<name>A0A023DFM7_9BACL</name>
<sequence>MQRAITLTHRGMTLRGMEHIPEKALDEKIPAVILFHGFTGTKIEPHRLFLKISRALEKKGIASFRFDFLGSGESDGDFEEMTVSKEIEEAHAIVDFVKRDARINPSRICLLGLSMGGLVASVVAGERPNDVAKLILMAPAGNMYELIAETIRQGNIDATAPYFDHGGNLVGRAFLEDLQTINVFERAKPYDGPVLLIHGTKDDVVPYRVSHLYKQLCYGSRATIHLIEGANHTFDGHRWETEVIETILEFVS</sequence>
<comment type="caution">
    <text evidence="2">The sequence shown here is derived from an EMBL/GenBank/DDBJ whole genome shotgun (WGS) entry which is preliminary data.</text>
</comment>
<dbReference type="Pfam" id="PF12146">
    <property type="entry name" value="Hydrolase_4"/>
    <property type="match status" value="1"/>
</dbReference>
<evidence type="ECO:0000259" key="1">
    <source>
        <dbReference type="Pfam" id="PF12146"/>
    </source>
</evidence>
<dbReference type="OrthoDB" id="9780269at2"/>
<evidence type="ECO:0000313" key="3">
    <source>
        <dbReference type="Proteomes" id="UP000023561"/>
    </source>
</evidence>
<keyword evidence="3" id="KW-1185">Reference proteome</keyword>
<feature type="domain" description="Serine aminopeptidase S33" evidence="1">
    <location>
        <begin position="31"/>
        <end position="143"/>
    </location>
</feature>
<gene>
    <name evidence="2" type="ORF">GCA01S_031_00340</name>
</gene>
<dbReference type="InterPro" id="IPR053145">
    <property type="entry name" value="AB_hydrolase_Est10"/>
</dbReference>
<dbReference type="AlphaFoldDB" id="A0A023DFM7"/>
<accession>A0A023DFM7</accession>
<dbReference type="EMBL" id="BAWO01000031">
    <property type="protein sequence ID" value="GAJ40028.1"/>
    <property type="molecule type" value="Genomic_DNA"/>
</dbReference>
<dbReference type="Gene3D" id="3.40.50.1820">
    <property type="entry name" value="alpha/beta hydrolase"/>
    <property type="match status" value="1"/>
</dbReference>
<dbReference type="PANTHER" id="PTHR43265">
    <property type="entry name" value="ESTERASE ESTD"/>
    <property type="match status" value="1"/>
</dbReference>
<dbReference type="ESTHER" id="9baci-a0a023dfm7">
    <property type="family name" value="FAE-Bacterial-promiscuous"/>
</dbReference>
<dbReference type="SUPFAM" id="SSF53474">
    <property type="entry name" value="alpha/beta-Hydrolases"/>
    <property type="match status" value="1"/>
</dbReference>
<dbReference type="Proteomes" id="UP000023561">
    <property type="component" value="Unassembled WGS sequence"/>
</dbReference>
<protein>
    <recommendedName>
        <fullName evidence="1">Serine aminopeptidase S33 domain-containing protein</fullName>
    </recommendedName>
</protein>
<reference evidence="2 3" key="1">
    <citation type="submission" date="2014-04" db="EMBL/GenBank/DDBJ databases">
        <title>Whole genome shotgun sequence of Geobacillus caldoxylosilyticus NBRC 107762.</title>
        <authorList>
            <person name="Hosoyama A."/>
            <person name="Hosoyama Y."/>
            <person name="Katano-Makiyama Y."/>
            <person name="Tsuchikane K."/>
            <person name="Ohji S."/>
            <person name="Ichikawa N."/>
            <person name="Yamazoe A."/>
            <person name="Fujita N."/>
        </authorList>
    </citation>
    <scope>NUCLEOTIDE SEQUENCE [LARGE SCALE GENOMIC DNA]</scope>
    <source>
        <strain evidence="2 3">NBRC 107762</strain>
    </source>
</reference>
<dbReference type="RefSeq" id="WP_042409498.1">
    <property type="nucleotide sequence ID" value="NZ_BAWO01000031.1"/>
</dbReference>
<dbReference type="InterPro" id="IPR029058">
    <property type="entry name" value="AB_hydrolase_fold"/>
</dbReference>